<sequence length="567" mass="62792">MTVRALHPRLMTLALWGFLLAAACGAQANRLDQIISALELNENPTAKQVVEALEQKVRTTLLYPPSSLADFNQRITELTNLGFDRQKLNKVTFTRKGFNWVTPWVWDNLQDLNNVVASHFQDKETASFTEIRQAAGDDPLPSPHAYWESIQELLQECQRFLAADVDRILNESHEDPSYNPTAMRRGQFGEASILDKNLIDHFSSLKDNHQILKLFADIATIMWADLSMFAHLDYTPDTEGYSASGSLLDWRSHFQSSTGGKSLHTKPPRPMPTAAQRRTSPKVKITPVIKNSTPSSISGNHQPETKLLSSKTSSSSSAKHALKDEKKSSRSRSNTLILNALNQLSEQINQKQPIETRQLQEDLEQLKTEVSLIKAMLQKNHREGMVPIAWKEGKHVASTSLGTETLEKSTAGTQTDAPYPDTRQSVIINPHNVPQPPMGSAADNPFPLMLLPGDRHVQIEGVDYIIRYPSHGALRVPITELIQGLDQLKDIHHFSVNPPSEAVLTKTLVYMPSPPALQQSQSATPSKASAVAPAIPALQPANTLPENGAITASMYSNMLSTPSYSKF</sequence>
<feature type="compositionally biased region" description="Low complexity" evidence="1">
    <location>
        <begin position="305"/>
        <end position="317"/>
    </location>
</feature>
<feature type="chain" id="PRO_5012326848" evidence="2">
    <location>
        <begin position="29"/>
        <end position="567"/>
    </location>
</feature>
<dbReference type="EMBL" id="FWPT01000013">
    <property type="protein sequence ID" value="SMA50519.1"/>
    <property type="molecule type" value="Genomic_DNA"/>
</dbReference>
<name>A0A1X7AQZ3_9GAMM</name>
<keyword evidence="2" id="KW-0732">Signal</keyword>
<evidence type="ECO:0000256" key="1">
    <source>
        <dbReference type="SAM" id="MobiDB-lite"/>
    </source>
</evidence>
<reference evidence="3 4" key="1">
    <citation type="submission" date="2017-03" db="EMBL/GenBank/DDBJ databases">
        <authorList>
            <person name="Afonso C.L."/>
            <person name="Miller P.J."/>
            <person name="Scott M.A."/>
            <person name="Spackman E."/>
            <person name="Goraichik I."/>
            <person name="Dimitrov K.M."/>
            <person name="Suarez D.L."/>
            <person name="Swayne D.E."/>
        </authorList>
    </citation>
    <scope>NUCLEOTIDE SEQUENCE [LARGE SCALE GENOMIC DNA]</scope>
    <source>
        <strain evidence="3">SB41UT1</strain>
    </source>
</reference>
<evidence type="ECO:0000256" key="2">
    <source>
        <dbReference type="SAM" id="SignalP"/>
    </source>
</evidence>
<organism evidence="3 4">
    <name type="scientific">Parendozoicomonas haliclonae</name>
    <dbReference type="NCBI Taxonomy" id="1960125"/>
    <lineage>
        <taxon>Bacteria</taxon>
        <taxon>Pseudomonadati</taxon>
        <taxon>Pseudomonadota</taxon>
        <taxon>Gammaproteobacteria</taxon>
        <taxon>Oceanospirillales</taxon>
        <taxon>Endozoicomonadaceae</taxon>
        <taxon>Parendozoicomonas</taxon>
    </lineage>
</organism>
<dbReference type="AlphaFoldDB" id="A0A1X7AQZ3"/>
<evidence type="ECO:0000313" key="4">
    <source>
        <dbReference type="Proteomes" id="UP000196573"/>
    </source>
</evidence>
<protein>
    <submittedName>
        <fullName evidence="3">Uncharacterized protein</fullName>
    </submittedName>
</protein>
<dbReference type="RefSeq" id="WP_087112957.1">
    <property type="nucleotide sequence ID" value="NZ_CBCSCN010000016.1"/>
</dbReference>
<dbReference type="PROSITE" id="PS51257">
    <property type="entry name" value="PROKAR_LIPOPROTEIN"/>
    <property type="match status" value="1"/>
</dbReference>
<feature type="region of interest" description="Disordered" evidence="1">
    <location>
        <begin position="257"/>
        <end position="333"/>
    </location>
</feature>
<keyword evidence="4" id="KW-1185">Reference proteome</keyword>
<proteinExistence type="predicted"/>
<dbReference type="Proteomes" id="UP000196573">
    <property type="component" value="Unassembled WGS sequence"/>
</dbReference>
<feature type="compositionally biased region" description="Polar residues" evidence="1">
    <location>
        <begin position="289"/>
        <end position="302"/>
    </location>
</feature>
<evidence type="ECO:0000313" key="3">
    <source>
        <dbReference type="EMBL" id="SMA50519.1"/>
    </source>
</evidence>
<accession>A0A1X7AQZ3</accession>
<gene>
    <name evidence="3" type="ORF">EHSB41UT_04330</name>
</gene>
<feature type="signal peptide" evidence="2">
    <location>
        <begin position="1"/>
        <end position="28"/>
    </location>
</feature>